<proteinExistence type="inferred from homology"/>
<dbReference type="AlphaFoldDB" id="A0A2T0MCN0"/>
<comment type="similarity">
    <text evidence="1">Belongs to the 'phage' integrase family.</text>
</comment>
<dbReference type="GO" id="GO:0006310">
    <property type="term" value="P:DNA recombination"/>
    <property type="evidence" value="ECO:0007669"/>
    <property type="project" value="UniProtKB-KW"/>
</dbReference>
<evidence type="ECO:0000313" key="5">
    <source>
        <dbReference type="EMBL" id="PRX55246.1"/>
    </source>
</evidence>
<dbReference type="InterPro" id="IPR013762">
    <property type="entry name" value="Integrase-like_cat_sf"/>
</dbReference>
<accession>A0A2T0MCN0</accession>
<evidence type="ECO:0000313" key="6">
    <source>
        <dbReference type="Proteomes" id="UP000237640"/>
    </source>
</evidence>
<organism evidence="5 6">
    <name type="scientific">Flagellimonas meridianipacifica</name>
    <dbReference type="NCBI Taxonomy" id="1080225"/>
    <lineage>
        <taxon>Bacteria</taxon>
        <taxon>Pseudomonadati</taxon>
        <taxon>Bacteroidota</taxon>
        <taxon>Flavobacteriia</taxon>
        <taxon>Flavobacteriales</taxon>
        <taxon>Flavobacteriaceae</taxon>
        <taxon>Flagellimonas</taxon>
    </lineage>
</organism>
<dbReference type="CDD" id="cd01185">
    <property type="entry name" value="INTN1_C_like"/>
    <property type="match status" value="1"/>
</dbReference>
<evidence type="ECO:0000256" key="2">
    <source>
        <dbReference type="ARBA" id="ARBA00023125"/>
    </source>
</evidence>
<keyword evidence="2" id="KW-0238">DNA-binding</keyword>
<dbReference type="SUPFAM" id="SSF56349">
    <property type="entry name" value="DNA breaking-rejoining enzymes"/>
    <property type="match status" value="1"/>
</dbReference>
<dbReference type="InterPro" id="IPR011010">
    <property type="entry name" value="DNA_brk_join_enz"/>
</dbReference>
<dbReference type="Gene3D" id="1.10.443.10">
    <property type="entry name" value="Intergrase catalytic core"/>
    <property type="match status" value="1"/>
</dbReference>
<sequence>MKISLKSKKIKNGKLSLFIEYYKGHFIDKNGINKYNRDFEYLKMYPLENPSTPDEKRKNKEIYELAEKILSIRKSEFYQGKYKLKDNKKGNILLFDFYKKLQEERYESKGNYGNWDAAFKHLEKYAPTHIQLKDVDTDFVRGFRRYLNTKAKTKSNTPLSQNSKYTYFNKLKAALREAYNENYIDTNVIKSVKGFEQAESQREYLTYSELQALTQTECKYPILKNAFIFSCLTGLRWSDINKLTWAEVRDEDGTSRIIFRQKKTDGLEYLYISGQARELLGKRTNRNERVFKGLKYGAVYNTEILRWCMKGGITKHITFHSARHTNAVLLLENGADIYTVSKRLGHREIRTTEIYAKIIDKKMKEAANMIPELDMGKI</sequence>
<keyword evidence="3" id="KW-0233">DNA recombination</keyword>
<comment type="caution">
    <text evidence="5">The sequence shown here is derived from an EMBL/GenBank/DDBJ whole genome shotgun (WGS) entry which is preliminary data.</text>
</comment>
<dbReference type="Proteomes" id="UP000237640">
    <property type="component" value="Unassembled WGS sequence"/>
</dbReference>
<dbReference type="RefSeq" id="WP_106146961.1">
    <property type="nucleotide sequence ID" value="NZ_PVYX01000002.1"/>
</dbReference>
<keyword evidence="6" id="KW-1185">Reference proteome</keyword>
<dbReference type="Pfam" id="PF00589">
    <property type="entry name" value="Phage_integrase"/>
    <property type="match status" value="1"/>
</dbReference>
<dbReference type="PANTHER" id="PTHR30349">
    <property type="entry name" value="PHAGE INTEGRASE-RELATED"/>
    <property type="match status" value="1"/>
</dbReference>
<dbReference type="OrthoDB" id="9806835at2"/>
<gene>
    <name evidence="5" type="ORF">CLV81_3655</name>
</gene>
<dbReference type="InterPro" id="IPR050090">
    <property type="entry name" value="Tyrosine_recombinase_XerCD"/>
</dbReference>
<evidence type="ECO:0000259" key="4">
    <source>
        <dbReference type="PROSITE" id="PS51898"/>
    </source>
</evidence>
<dbReference type="Gene3D" id="1.10.150.130">
    <property type="match status" value="1"/>
</dbReference>
<dbReference type="InterPro" id="IPR002104">
    <property type="entry name" value="Integrase_catalytic"/>
</dbReference>
<dbReference type="Pfam" id="PF13102">
    <property type="entry name" value="Phage_int_SAM_5"/>
    <property type="match status" value="1"/>
</dbReference>
<reference evidence="5 6" key="1">
    <citation type="submission" date="2018-03" db="EMBL/GenBank/DDBJ databases">
        <title>Genomic Encyclopedia of Archaeal and Bacterial Type Strains, Phase II (KMG-II): from individual species to whole genera.</title>
        <authorList>
            <person name="Goeker M."/>
        </authorList>
    </citation>
    <scope>NUCLEOTIDE SEQUENCE [LARGE SCALE GENOMIC DNA]</scope>
    <source>
        <strain evidence="5 6">DSM 25027</strain>
    </source>
</reference>
<dbReference type="GO" id="GO:0015074">
    <property type="term" value="P:DNA integration"/>
    <property type="evidence" value="ECO:0007669"/>
    <property type="project" value="InterPro"/>
</dbReference>
<evidence type="ECO:0000256" key="3">
    <source>
        <dbReference type="ARBA" id="ARBA00023172"/>
    </source>
</evidence>
<dbReference type="EMBL" id="PVYX01000002">
    <property type="protein sequence ID" value="PRX55246.1"/>
    <property type="molecule type" value="Genomic_DNA"/>
</dbReference>
<dbReference type="PROSITE" id="PS51898">
    <property type="entry name" value="TYR_RECOMBINASE"/>
    <property type="match status" value="1"/>
</dbReference>
<feature type="domain" description="Tyr recombinase" evidence="4">
    <location>
        <begin position="200"/>
        <end position="368"/>
    </location>
</feature>
<dbReference type="InterPro" id="IPR010998">
    <property type="entry name" value="Integrase_recombinase_N"/>
</dbReference>
<evidence type="ECO:0000256" key="1">
    <source>
        <dbReference type="ARBA" id="ARBA00008857"/>
    </source>
</evidence>
<dbReference type="PANTHER" id="PTHR30349:SF64">
    <property type="entry name" value="PROPHAGE INTEGRASE INTD-RELATED"/>
    <property type="match status" value="1"/>
</dbReference>
<protein>
    <submittedName>
        <fullName evidence="5">Site-specific recombinase XerD</fullName>
    </submittedName>
</protein>
<dbReference type="InterPro" id="IPR025269">
    <property type="entry name" value="SAM-like_dom"/>
</dbReference>
<name>A0A2T0MCN0_9FLAO</name>
<dbReference type="GO" id="GO:0003677">
    <property type="term" value="F:DNA binding"/>
    <property type="evidence" value="ECO:0007669"/>
    <property type="project" value="UniProtKB-KW"/>
</dbReference>